<dbReference type="RefSeq" id="WP_183225064.1">
    <property type="nucleotide sequence ID" value="NZ_BMPW01000020.1"/>
</dbReference>
<name>A0A7W5AMS9_9ACTN</name>
<sequence length="106" mass="11711">MTDEPMTVDSHAHIASMAGAGRARRGMAMTYRIERDVALMREGGPPGDSELVAVVVNGDEHLAERIRDLLNQHPPTHNWHDGDCSTTHCYRYTCTPHPATDDAEDT</sequence>
<keyword evidence="2" id="KW-1185">Reference proteome</keyword>
<protein>
    <submittedName>
        <fullName evidence="1">Uncharacterized protein</fullName>
    </submittedName>
</protein>
<dbReference type="Proteomes" id="UP000590749">
    <property type="component" value="Unassembled WGS sequence"/>
</dbReference>
<evidence type="ECO:0000313" key="2">
    <source>
        <dbReference type="Proteomes" id="UP000590749"/>
    </source>
</evidence>
<accession>A0A7W5AMS9</accession>
<comment type="caution">
    <text evidence="1">The sequence shown here is derived from an EMBL/GenBank/DDBJ whole genome shotgun (WGS) entry which is preliminary data.</text>
</comment>
<reference evidence="1 2" key="1">
    <citation type="submission" date="2020-08" db="EMBL/GenBank/DDBJ databases">
        <title>Genomic Encyclopedia of Type Strains, Phase III (KMG-III): the genomes of soil and plant-associated and newly described type strains.</title>
        <authorList>
            <person name="Whitman W."/>
        </authorList>
    </citation>
    <scope>NUCLEOTIDE SEQUENCE [LARGE SCALE GENOMIC DNA]</scope>
    <source>
        <strain evidence="1 2">CECT 3287</strain>
    </source>
</reference>
<proteinExistence type="predicted"/>
<dbReference type="AlphaFoldDB" id="A0A7W5AMS9"/>
<gene>
    <name evidence="1" type="ORF">FHR83_006682</name>
</gene>
<organism evidence="1 2">
    <name type="scientific">Actinoplanes campanulatus</name>
    <dbReference type="NCBI Taxonomy" id="113559"/>
    <lineage>
        <taxon>Bacteria</taxon>
        <taxon>Bacillati</taxon>
        <taxon>Actinomycetota</taxon>
        <taxon>Actinomycetes</taxon>
        <taxon>Micromonosporales</taxon>
        <taxon>Micromonosporaceae</taxon>
        <taxon>Actinoplanes</taxon>
    </lineage>
</organism>
<dbReference type="EMBL" id="JACHXF010000017">
    <property type="protein sequence ID" value="MBB3098976.1"/>
    <property type="molecule type" value="Genomic_DNA"/>
</dbReference>
<evidence type="ECO:0000313" key="1">
    <source>
        <dbReference type="EMBL" id="MBB3098976.1"/>
    </source>
</evidence>